<reference evidence="3" key="1">
    <citation type="journal article" date="2020" name="Stud. Mycol.">
        <title>101 Dothideomycetes genomes: a test case for predicting lifestyles and emergence of pathogens.</title>
        <authorList>
            <person name="Haridas S."/>
            <person name="Albert R."/>
            <person name="Binder M."/>
            <person name="Bloem J."/>
            <person name="Labutti K."/>
            <person name="Salamov A."/>
            <person name="Andreopoulos B."/>
            <person name="Baker S."/>
            <person name="Barry K."/>
            <person name="Bills G."/>
            <person name="Bluhm B."/>
            <person name="Cannon C."/>
            <person name="Castanera R."/>
            <person name="Culley D."/>
            <person name="Daum C."/>
            <person name="Ezra D."/>
            <person name="Gonzalez J."/>
            <person name="Henrissat B."/>
            <person name="Kuo A."/>
            <person name="Liang C."/>
            <person name="Lipzen A."/>
            <person name="Lutzoni F."/>
            <person name="Magnuson J."/>
            <person name="Mondo S."/>
            <person name="Nolan M."/>
            <person name="Ohm R."/>
            <person name="Pangilinan J."/>
            <person name="Park H.-J."/>
            <person name="Ramirez L."/>
            <person name="Alfaro M."/>
            <person name="Sun H."/>
            <person name="Tritt A."/>
            <person name="Yoshinaga Y."/>
            <person name="Zwiers L.-H."/>
            <person name="Turgeon B."/>
            <person name="Goodwin S."/>
            <person name="Spatafora J."/>
            <person name="Crous P."/>
            <person name="Grigoriev I."/>
        </authorList>
    </citation>
    <scope>NUCLEOTIDE SEQUENCE</scope>
    <source>
        <strain evidence="3">CBS 115976</strain>
    </source>
</reference>
<feature type="domain" description="G" evidence="2">
    <location>
        <begin position="141"/>
        <end position="200"/>
    </location>
</feature>
<proteinExistence type="predicted"/>
<dbReference type="Gene3D" id="3.40.50.300">
    <property type="entry name" value="P-loop containing nucleotide triphosphate hydrolases"/>
    <property type="match status" value="1"/>
</dbReference>
<dbReference type="SUPFAM" id="SSF52540">
    <property type="entry name" value="P-loop containing nucleoside triphosphate hydrolases"/>
    <property type="match status" value="1"/>
</dbReference>
<dbReference type="InterPro" id="IPR027417">
    <property type="entry name" value="P-loop_NTPase"/>
</dbReference>
<feature type="compositionally biased region" description="Basic and acidic residues" evidence="1">
    <location>
        <begin position="486"/>
        <end position="541"/>
    </location>
</feature>
<feature type="compositionally biased region" description="Pro residues" evidence="1">
    <location>
        <begin position="99"/>
        <end position="109"/>
    </location>
</feature>
<name>A0A6A6UHQ7_9PEZI</name>
<accession>A0A6A6UHQ7</accession>
<keyword evidence="3" id="KW-0378">Hydrolase</keyword>
<dbReference type="CDD" id="cd00882">
    <property type="entry name" value="Ras_like_GTPase"/>
    <property type="match status" value="1"/>
</dbReference>
<organism evidence="3 4">
    <name type="scientific">Microthyrium microscopicum</name>
    <dbReference type="NCBI Taxonomy" id="703497"/>
    <lineage>
        <taxon>Eukaryota</taxon>
        <taxon>Fungi</taxon>
        <taxon>Dikarya</taxon>
        <taxon>Ascomycota</taxon>
        <taxon>Pezizomycotina</taxon>
        <taxon>Dothideomycetes</taxon>
        <taxon>Dothideomycetes incertae sedis</taxon>
        <taxon>Microthyriales</taxon>
        <taxon>Microthyriaceae</taxon>
        <taxon>Microthyrium</taxon>
    </lineage>
</organism>
<feature type="compositionally biased region" description="Polar residues" evidence="1">
    <location>
        <begin position="33"/>
        <end position="56"/>
    </location>
</feature>
<dbReference type="InterPro" id="IPR006073">
    <property type="entry name" value="GTP-bd"/>
</dbReference>
<feature type="compositionally biased region" description="Basic and acidic residues" evidence="1">
    <location>
        <begin position="450"/>
        <end position="477"/>
    </location>
</feature>
<dbReference type="GO" id="GO:0016787">
    <property type="term" value="F:hydrolase activity"/>
    <property type="evidence" value="ECO:0007669"/>
    <property type="project" value="UniProtKB-KW"/>
</dbReference>
<keyword evidence="4" id="KW-1185">Reference proteome</keyword>
<evidence type="ECO:0000313" key="3">
    <source>
        <dbReference type="EMBL" id="KAF2670963.1"/>
    </source>
</evidence>
<dbReference type="OrthoDB" id="8954335at2759"/>
<feature type="region of interest" description="Disordered" evidence="1">
    <location>
        <begin position="1"/>
        <end position="109"/>
    </location>
</feature>
<evidence type="ECO:0000259" key="2">
    <source>
        <dbReference type="Pfam" id="PF01926"/>
    </source>
</evidence>
<dbReference type="GO" id="GO:0005525">
    <property type="term" value="F:GTP binding"/>
    <property type="evidence" value="ECO:0007669"/>
    <property type="project" value="InterPro"/>
</dbReference>
<protein>
    <submittedName>
        <fullName evidence="3">P-loop containing nucleoside triphosphate hydrolase protein</fullName>
    </submittedName>
</protein>
<gene>
    <name evidence="3" type="ORF">BT63DRAFT_477528</name>
</gene>
<evidence type="ECO:0000313" key="4">
    <source>
        <dbReference type="Proteomes" id="UP000799302"/>
    </source>
</evidence>
<feature type="region of interest" description="Disordered" evidence="1">
    <location>
        <begin position="450"/>
        <end position="541"/>
    </location>
</feature>
<dbReference type="Pfam" id="PF01926">
    <property type="entry name" value="MMR_HSR1"/>
    <property type="match status" value="1"/>
</dbReference>
<dbReference type="Proteomes" id="UP000799302">
    <property type="component" value="Unassembled WGS sequence"/>
</dbReference>
<dbReference type="EMBL" id="MU004233">
    <property type="protein sequence ID" value="KAF2670963.1"/>
    <property type="molecule type" value="Genomic_DNA"/>
</dbReference>
<dbReference type="AlphaFoldDB" id="A0A6A6UHQ7"/>
<sequence>MGKHPHPAQQENDEPFQTMSPRLYNQDDPAVTSRLSSDTLLTHRQAKGHSQPSTFPRQDDGSRFGQNAYYPPEGSRYVDNEVSYRPPPAARVEVDGTPNLPPRGPPIPKKPVSLARLEQSQSESIRQQESSIGFTKNDIIIAVMGVTGAGKSTFISLLVEDKIEIGHGLQSCTSAVGVYYFVHRGTRVFLVDTPGFDDTNRSDSEILKDVAFWLAAAYSNKAKLAGIIYLHRISDVRMGGSALRNLRMFKRLCGESSLNSVILATTHWKDTNGVSIPDATGNARIDELVGTNGFWGGMVDRGSQVVKHDGSKASALEIVDNLYARRARVILDIQRQLIDQKRNLDDTDAAQALQQELIRERKEFQRKLEGLKEDMKEAISENDGKWQEQLQKDKIEYEAKINKTYAETDALRTNLKKIAEEKEAQFKELQRQMEEQKRQYQEQLDARDAEMKEFQSELRRRQEAHEQQRREDNERNARQQAAYNEKLAKTEERLRTEKDEAIRQQIEHERRMYEKYHEQQKEEAEKARRAQEEKWQWQQRLDQEREQQLEREREAAREKMAALELKTRKRSRWNPKRWFGEKYRDY</sequence>
<evidence type="ECO:0000256" key="1">
    <source>
        <dbReference type="SAM" id="MobiDB-lite"/>
    </source>
</evidence>